<evidence type="ECO:0000256" key="1">
    <source>
        <dbReference type="SAM" id="Phobius"/>
    </source>
</evidence>
<feature type="transmembrane region" description="Helical" evidence="1">
    <location>
        <begin position="150"/>
        <end position="175"/>
    </location>
</feature>
<proteinExistence type="predicted"/>
<organism evidence="3 4">
    <name type="scientific">Thioclava dalianensis</name>
    <dbReference type="NCBI Taxonomy" id="1185766"/>
    <lineage>
        <taxon>Bacteria</taxon>
        <taxon>Pseudomonadati</taxon>
        <taxon>Pseudomonadota</taxon>
        <taxon>Alphaproteobacteria</taxon>
        <taxon>Rhodobacterales</taxon>
        <taxon>Paracoccaceae</taxon>
        <taxon>Thioclava</taxon>
    </lineage>
</organism>
<evidence type="ECO:0000313" key="4">
    <source>
        <dbReference type="Proteomes" id="UP000027725"/>
    </source>
</evidence>
<dbReference type="Pfam" id="PF02517">
    <property type="entry name" value="Rce1-like"/>
    <property type="match status" value="1"/>
</dbReference>
<reference evidence="3 4" key="1">
    <citation type="submission" date="2014-03" db="EMBL/GenBank/DDBJ databases">
        <title>The draft genome sequence of Thioclava dalianensis DLFJ1-1.</title>
        <authorList>
            <person name="Lai Q."/>
            <person name="Shao Z."/>
        </authorList>
    </citation>
    <scope>NUCLEOTIDE SEQUENCE [LARGE SCALE GENOMIC DNA]</scope>
    <source>
        <strain evidence="3 4">DLFJ1-1</strain>
    </source>
</reference>
<dbReference type="EMBL" id="JHEH01000022">
    <property type="protein sequence ID" value="KEP68850.1"/>
    <property type="molecule type" value="Genomic_DNA"/>
</dbReference>
<sequence length="262" mass="28378">MPQNVANLREVSNRDGLFFFERSDCDLPFYRGVPIFLGTGRWLIVLASVALAFTALIQAQQMFNTGVATFIPSLLFVLIPLVTLGLVGGWQAPSALFRPLRRRDFLLIIGFLVLNWIVTIIVGLLIVGMFQGLANPAVERVAGASGADRAIYFGATAIQLLGEEILTILPFLAFLTLLNGALARKTALALAALGAAVIFALVHLPTYQWNVPQALVGLVPIRLVLLLPFIITRNIWVSTGVHILNDWAIFTMTMIGGPDAAG</sequence>
<comment type="caution">
    <text evidence="3">The sequence shown here is derived from an EMBL/GenBank/DDBJ whole genome shotgun (WGS) entry which is preliminary data.</text>
</comment>
<dbReference type="GO" id="GO:0004175">
    <property type="term" value="F:endopeptidase activity"/>
    <property type="evidence" value="ECO:0007669"/>
    <property type="project" value="UniProtKB-ARBA"/>
</dbReference>
<dbReference type="RefSeq" id="WP_038067885.1">
    <property type="nucleotide sequence ID" value="NZ_FOVB01000003.1"/>
</dbReference>
<evidence type="ECO:0000313" key="3">
    <source>
        <dbReference type="EMBL" id="KEP68850.1"/>
    </source>
</evidence>
<gene>
    <name evidence="3" type="ORF">DL1_08235</name>
</gene>
<feature type="transmembrane region" description="Helical" evidence="1">
    <location>
        <begin position="105"/>
        <end position="130"/>
    </location>
</feature>
<dbReference type="OrthoDB" id="2661755at2"/>
<dbReference type="AlphaFoldDB" id="A0A074TFC9"/>
<accession>A0A074TFC9</accession>
<dbReference type="STRING" id="1185766.SAMN05216224_10339"/>
<feature type="transmembrane region" description="Helical" evidence="1">
    <location>
        <begin position="40"/>
        <end position="58"/>
    </location>
</feature>
<dbReference type="GO" id="GO:0080120">
    <property type="term" value="P:CAAX-box protein maturation"/>
    <property type="evidence" value="ECO:0007669"/>
    <property type="project" value="UniProtKB-ARBA"/>
</dbReference>
<dbReference type="InterPro" id="IPR003675">
    <property type="entry name" value="Rce1/LyrA-like_dom"/>
</dbReference>
<name>A0A074TFC9_9RHOB</name>
<feature type="transmembrane region" description="Helical" evidence="1">
    <location>
        <begin position="187"/>
        <end position="205"/>
    </location>
</feature>
<keyword evidence="1" id="KW-1133">Transmembrane helix</keyword>
<keyword evidence="1" id="KW-0472">Membrane</keyword>
<keyword evidence="4" id="KW-1185">Reference proteome</keyword>
<protein>
    <submittedName>
        <fullName evidence="3">Peptidase</fullName>
    </submittedName>
</protein>
<evidence type="ECO:0000259" key="2">
    <source>
        <dbReference type="Pfam" id="PF02517"/>
    </source>
</evidence>
<feature type="transmembrane region" description="Helical" evidence="1">
    <location>
        <begin position="70"/>
        <end position="93"/>
    </location>
</feature>
<feature type="transmembrane region" description="Helical" evidence="1">
    <location>
        <begin position="211"/>
        <end position="231"/>
    </location>
</feature>
<dbReference type="Proteomes" id="UP000027725">
    <property type="component" value="Unassembled WGS sequence"/>
</dbReference>
<feature type="domain" description="CAAX prenyl protease 2/Lysostaphin resistance protein A-like" evidence="2">
    <location>
        <begin position="154"/>
        <end position="247"/>
    </location>
</feature>
<dbReference type="eggNOG" id="COG1266">
    <property type="taxonomic scope" value="Bacteria"/>
</dbReference>
<keyword evidence="1" id="KW-0812">Transmembrane</keyword>